<evidence type="ECO:0000256" key="3">
    <source>
        <dbReference type="ARBA" id="ARBA00022692"/>
    </source>
</evidence>
<sequence>MKRELLASEARNKVAAEVEEEETDDDEERMKVEMAIENMQKEKPVRFSSKQLAAYTRNYSTKLGSGGFGEVYKGEFPNGAQMAVKVLNHNNSISKRVEEQFMAEVITTGRTYHRNLVRLYGFCHDAKRHRIEWDKLYEIAVGAAKGLEYLQHYCRQRIIHYDIKPGNDLLDSNFCPKLADFGLAKLYDIDITHVNLSRQAGTPGYAAPEVWMPFPVTYKCDVNSFGMMLFEIIGWRRNLDVSLNESQEWFPKRVWEKFNKGELEGIMRDSGIEEKDMEKAKKMSMVALWCVQYNPEARPSMTSVVKILEGVAEVATPPNPFQHLASSSATVPFAFQTQQVMEPS</sequence>
<reference evidence="11 12" key="1">
    <citation type="journal article" date="2023" name="BMC Biotechnol.">
        <title>Vitis rotundifolia cv Carlos genome sequencing.</title>
        <authorList>
            <person name="Huff M."/>
            <person name="Hulse-Kemp A."/>
            <person name="Scheffler B."/>
            <person name="Youngblood R."/>
            <person name="Simpson S."/>
            <person name="Babiker E."/>
            <person name="Staton M."/>
        </authorList>
    </citation>
    <scope>NUCLEOTIDE SEQUENCE [LARGE SCALE GENOMIC DNA]</scope>
    <source>
        <tissue evidence="11">Leaf</tissue>
    </source>
</reference>
<evidence type="ECO:0000256" key="6">
    <source>
        <dbReference type="ARBA" id="ARBA00023136"/>
    </source>
</evidence>
<dbReference type="Pfam" id="PF07714">
    <property type="entry name" value="PK_Tyr_Ser-Thr"/>
    <property type="match status" value="1"/>
</dbReference>
<feature type="compositionally biased region" description="Acidic residues" evidence="9">
    <location>
        <begin position="17"/>
        <end position="27"/>
    </location>
</feature>
<dbReference type="PROSITE" id="PS50011">
    <property type="entry name" value="PROTEIN_KINASE_DOM"/>
    <property type="match status" value="1"/>
</dbReference>
<comment type="caution">
    <text evidence="11">The sequence shown here is derived from an EMBL/GenBank/DDBJ whole genome shotgun (WGS) entry which is preliminary data.</text>
</comment>
<feature type="compositionally biased region" description="Basic and acidic residues" evidence="9">
    <location>
        <begin position="1"/>
        <end position="16"/>
    </location>
</feature>
<dbReference type="GO" id="GO:0016020">
    <property type="term" value="C:membrane"/>
    <property type="evidence" value="ECO:0007669"/>
    <property type="project" value="UniProtKB-SubCell"/>
</dbReference>
<accession>A0AA39A4I4</accession>
<evidence type="ECO:0000256" key="8">
    <source>
        <dbReference type="PROSITE-ProRule" id="PRU10141"/>
    </source>
</evidence>
<organism evidence="11 12">
    <name type="scientific">Vitis rotundifolia</name>
    <name type="common">Muscadine grape</name>
    <dbReference type="NCBI Taxonomy" id="103349"/>
    <lineage>
        <taxon>Eukaryota</taxon>
        <taxon>Viridiplantae</taxon>
        <taxon>Streptophyta</taxon>
        <taxon>Embryophyta</taxon>
        <taxon>Tracheophyta</taxon>
        <taxon>Spermatophyta</taxon>
        <taxon>Magnoliopsida</taxon>
        <taxon>eudicotyledons</taxon>
        <taxon>Gunneridae</taxon>
        <taxon>Pentapetalae</taxon>
        <taxon>rosids</taxon>
        <taxon>Vitales</taxon>
        <taxon>Vitaceae</taxon>
        <taxon>Viteae</taxon>
        <taxon>Vitis</taxon>
    </lineage>
</organism>
<keyword evidence="2" id="KW-0418">Kinase</keyword>
<feature type="binding site" evidence="8">
    <location>
        <position position="85"/>
    </location>
    <ligand>
        <name>ATP</name>
        <dbReference type="ChEBI" id="CHEBI:30616"/>
    </ligand>
</feature>
<gene>
    <name evidence="11" type="ORF">PVL29_006167</name>
</gene>
<dbReference type="SUPFAM" id="SSF56112">
    <property type="entry name" value="Protein kinase-like (PK-like)"/>
    <property type="match status" value="1"/>
</dbReference>
<keyword evidence="2" id="KW-0808">Transferase</keyword>
<evidence type="ECO:0000256" key="5">
    <source>
        <dbReference type="ARBA" id="ARBA00022989"/>
    </source>
</evidence>
<evidence type="ECO:0000256" key="2">
    <source>
        <dbReference type="ARBA" id="ARBA00022527"/>
    </source>
</evidence>
<evidence type="ECO:0000256" key="4">
    <source>
        <dbReference type="ARBA" id="ARBA00022729"/>
    </source>
</evidence>
<evidence type="ECO:0000313" key="12">
    <source>
        <dbReference type="Proteomes" id="UP001168098"/>
    </source>
</evidence>
<comment type="subcellular location">
    <subcellularLocation>
        <location evidence="1">Membrane</location>
        <topology evidence="1">Single-pass type I membrane protein</topology>
    </subcellularLocation>
</comment>
<dbReference type="InterPro" id="IPR017441">
    <property type="entry name" value="Protein_kinase_ATP_BS"/>
</dbReference>
<protein>
    <recommendedName>
        <fullName evidence="10">Protein kinase domain-containing protein</fullName>
    </recommendedName>
</protein>
<dbReference type="GO" id="GO:0005524">
    <property type="term" value="F:ATP binding"/>
    <property type="evidence" value="ECO:0007669"/>
    <property type="project" value="UniProtKB-UniRule"/>
</dbReference>
<proteinExistence type="predicted"/>
<evidence type="ECO:0000256" key="7">
    <source>
        <dbReference type="ARBA" id="ARBA00023180"/>
    </source>
</evidence>
<dbReference type="AlphaFoldDB" id="A0AA39A4I4"/>
<dbReference type="SMART" id="SM00220">
    <property type="entry name" value="S_TKc"/>
    <property type="match status" value="1"/>
</dbReference>
<evidence type="ECO:0000256" key="1">
    <source>
        <dbReference type="ARBA" id="ARBA00004479"/>
    </source>
</evidence>
<dbReference type="InterPro" id="IPR045874">
    <property type="entry name" value="LRK10/LRL21-25-like"/>
</dbReference>
<keyword evidence="3" id="KW-0812">Transmembrane</keyword>
<keyword evidence="7" id="KW-0325">Glycoprotein</keyword>
<keyword evidence="4" id="KW-0732">Signal</keyword>
<evidence type="ECO:0000313" key="11">
    <source>
        <dbReference type="EMBL" id="KAJ9700711.1"/>
    </source>
</evidence>
<dbReference type="GO" id="GO:0004674">
    <property type="term" value="F:protein serine/threonine kinase activity"/>
    <property type="evidence" value="ECO:0007669"/>
    <property type="project" value="UniProtKB-KW"/>
</dbReference>
<dbReference type="Proteomes" id="UP001168098">
    <property type="component" value="Unassembled WGS sequence"/>
</dbReference>
<evidence type="ECO:0000259" key="10">
    <source>
        <dbReference type="PROSITE" id="PS50011"/>
    </source>
</evidence>
<keyword evidence="8" id="KW-0547">Nucleotide-binding</keyword>
<dbReference type="InterPro" id="IPR011009">
    <property type="entry name" value="Kinase-like_dom_sf"/>
</dbReference>
<dbReference type="InterPro" id="IPR001245">
    <property type="entry name" value="Ser-Thr/Tyr_kinase_cat_dom"/>
</dbReference>
<dbReference type="Gene3D" id="1.10.510.10">
    <property type="entry name" value="Transferase(Phosphotransferase) domain 1"/>
    <property type="match status" value="1"/>
</dbReference>
<name>A0AA39A4I4_VITRO</name>
<keyword evidence="6" id="KW-0472">Membrane</keyword>
<dbReference type="InterPro" id="IPR000719">
    <property type="entry name" value="Prot_kinase_dom"/>
</dbReference>
<dbReference type="PIRSF" id="PIRSF000654">
    <property type="entry name" value="Integrin-linked_kinase"/>
    <property type="match status" value="1"/>
</dbReference>
<keyword evidence="8" id="KW-0067">ATP-binding</keyword>
<evidence type="ECO:0000256" key="9">
    <source>
        <dbReference type="SAM" id="MobiDB-lite"/>
    </source>
</evidence>
<dbReference type="Gene3D" id="3.30.200.20">
    <property type="entry name" value="Phosphorylase Kinase, domain 1"/>
    <property type="match status" value="1"/>
</dbReference>
<keyword evidence="12" id="KW-1185">Reference proteome</keyword>
<dbReference type="Pfam" id="PF00069">
    <property type="entry name" value="Pkinase"/>
    <property type="match status" value="1"/>
</dbReference>
<feature type="region of interest" description="Disordered" evidence="9">
    <location>
        <begin position="1"/>
        <end position="28"/>
    </location>
</feature>
<dbReference type="PANTHER" id="PTHR27009">
    <property type="entry name" value="RUST RESISTANCE KINASE LR10-RELATED"/>
    <property type="match status" value="1"/>
</dbReference>
<feature type="domain" description="Protein kinase" evidence="10">
    <location>
        <begin position="57"/>
        <end position="322"/>
    </location>
</feature>
<keyword evidence="2" id="KW-0723">Serine/threonine-protein kinase</keyword>
<keyword evidence="5" id="KW-1133">Transmembrane helix</keyword>
<dbReference type="PROSITE" id="PS00107">
    <property type="entry name" value="PROTEIN_KINASE_ATP"/>
    <property type="match status" value="1"/>
</dbReference>
<dbReference type="EMBL" id="JARBHA010000005">
    <property type="protein sequence ID" value="KAJ9700711.1"/>
    <property type="molecule type" value="Genomic_DNA"/>
</dbReference>